<sequence>MMLTPAHPRDVYGLDGQSAAEAAFIDALERGRLHHAWLLTGPEGVGKATLAYRMARRLLGARPDPSQGLLGAAPSDVVSRQVAARSHPDLMVLERLTDDGKARKSIPVDEARKLPEFFANSPAVSPYRVAIIDAADDLNVNAANAVLKTLEEPPARGVILLISHAPGKLLPTIRSRCRRLAIPAPGVAAAAEMVERMADVPHRDAERLARMAHGAPGRALQLAAAGAIAIDDAANEILRSLPKLDEGALLAMADTFRGAEGAARFELLMDRLADQVRIFATQVAADGKNSLGLDRWAAAWERLSSWPGEAEAVNLDRADVFWSVISDLRAAVKTAM</sequence>
<evidence type="ECO:0000313" key="2">
    <source>
        <dbReference type="Proteomes" id="UP000001364"/>
    </source>
</evidence>
<dbReference type="InterPro" id="IPR027417">
    <property type="entry name" value="P-loop_NTPase"/>
</dbReference>
<dbReference type="InterPro" id="IPR050238">
    <property type="entry name" value="DNA_Rep/Repair_Clamp_Loader"/>
</dbReference>
<dbReference type="GeneID" id="7331447"/>
<dbReference type="NCBIfam" id="TIGR00678">
    <property type="entry name" value="holB"/>
    <property type="match status" value="1"/>
</dbReference>
<dbReference type="RefSeq" id="WP_010919689.1">
    <property type="nucleotide sequence ID" value="NC_011916.1"/>
</dbReference>
<keyword evidence="1" id="KW-0548">Nucleotidyltransferase</keyword>
<dbReference type="Proteomes" id="UP000001364">
    <property type="component" value="Chromosome"/>
</dbReference>
<keyword evidence="2" id="KW-1185">Reference proteome</keyword>
<dbReference type="PANTHER" id="PTHR11669:SF8">
    <property type="entry name" value="DNA POLYMERASE III SUBUNIT DELTA"/>
    <property type="match status" value="1"/>
</dbReference>
<dbReference type="Pfam" id="PF13177">
    <property type="entry name" value="DNA_pol3_delta2"/>
    <property type="match status" value="1"/>
</dbReference>
<dbReference type="EMBL" id="CP001340">
    <property type="protein sequence ID" value="ACL95364.1"/>
    <property type="molecule type" value="Genomic_DNA"/>
</dbReference>
<dbReference type="KEGG" id="ccs:CCNA_01899"/>
<name>A0A0H3C919_CAUVN</name>
<dbReference type="GO" id="GO:0008408">
    <property type="term" value="F:3'-5' exonuclease activity"/>
    <property type="evidence" value="ECO:0007669"/>
    <property type="project" value="InterPro"/>
</dbReference>
<dbReference type="GO" id="GO:0006261">
    <property type="term" value="P:DNA-templated DNA replication"/>
    <property type="evidence" value="ECO:0007669"/>
    <property type="project" value="TreeGrafter"/>
</dbReference>
<dbReference type="PhylomeDB" id="A0A0H3C919"/>
<protein>
    <submittedName>
        <fullName evidence="1">DNA polymerase III, delta' subunit</fullName>
        <ecNumber evidence="1">2.7.7.7</ecNumber>
    </submittedName>
</protein>
<gene>
    <name evidence="1" type="ordered locus">CCNA_01899</name>
</gene>
<dbReference type="RefSeq" id="YP_002517272.1">
    <property type="nucleotide sequence ID" value="NC_011916.1"/>
</dbReference>
<dbReference type="GO" id="GO:0003887">
    <property type="term" value="F:DNA-directed DNA polymerase activity"/>
    <property type="evidence" value="ECO:0007669"/>
    <property type="project" value="UniProtKB-EC"/>
</dbReference>
<dbReference type="InterPro" id="IPR004622">
    <property type="entry name" value="DNA_pol_HolB"/>
</dbReference>
<evidence type="ECO:0000313" key="1">
    <source>
        <dbReference type="EMBL" id="ACL95364.1"/>
    </source>
</evidence>
<accession>A0A0H3C919</accession>
<dbReference type="EC" id="2.7.7.7" evidence="1"/>
<dbReference type="NCBIfam" id="NF005677">
    <property type="entry name" value="PRK07471.1"/>
    <property type="match status" value="1"/>
</dbReference>
<dbReference type="OrthoDB" id="9810148at2"/>
<dbReference type="PANTHER" id="PTHR11669">
    <property type="entry name" value="REPLICATION FACTOR C / DNA POLYMERASE III GAMMA-TAU SUBUNIT"/>
    <property type="match status" value="1"/>
</dbReference>
<keyword evidence="1" id="KW-0808">Transferase</keyword>
<reference evidence="1 2" key="1">
    <citation type="journal article" date="2010" name="J. Bacteriol.">
        <title>The genetic basis of laboratory adaptation in Caulobacter crescentus.</title>
        <authorList>
            <person name="Marks M.E."/>
            <person name="Castro-Rojas C.M."/>
            <person name="Teiling C."/>
            <person name="Du L."/>
            <person name="Kapatral V."/>
            <person name="Walunas T.L."/>
            <person name="Crosson S."/>
        </authorList>
    </citation>
    <scope>NUCLEOTIDE SEQUENCE [LARGE SCALE GENOMIC DNA]</scope>
    <source>
        <strain evidence="2">NA1000 / CB15N</strain>
    </source>
</reference>
<dbReference type="Gene3D" id="3.40.50.300">
    <property type="entry name" value="P-loop containing nucleotide triphosphate hydrolases"/>
    <property type="match status" value="1"/>
</dbReference>
<proteinExistence type="predicted"/>
<organism evidence="1 2">
    <name type="scientific">Caulobacter vibrioides (strain NA1000 / CB15N)</name>
    <name type="common">Caulobacter crescentus</name>
    <dbReference type="NCBI Taxonomy" id="565050"/>
    <lineage>
        <taxon>Bacteria</taxon>
        <taxon>Pseudomonadati</taxon>
        <taxon>Pseudomonadota</taxon>
        <taxon>Alphaproteobacteria</taxon>
        <taxon>Caulobacterales</taxon>
        <taxon>Caulobacteraceae</taxon>
        <taxon>Caulobacter</taxon>
    </lineage>
</organism>
<dbReference type="HOGENOM" id="CLU_006229_4_4_5"/>
<dbReference type="PATRIC" id="fig|565050.3.peg.1860"/>
<dbReference type="SMR" id="A0A0H3C919"/>
<dbReference type="AlphaFoldDB" id="A0A0H3C919"/>
<dbReference type="GO" id="GO:0009360">
    <property type="term" value="C:DNA polymerase III complex"/>
    <property type="evidence" value="ECO:0007669"/>
    <property type="project" value="TreeGrafter"/>
</dbReference>
<dbReference type="SUPFAM" id="SSF52540">
    <property type="entry name" value="P-loop containing nucleoside triphosphate hydrolases"/>
    <property type="match status" value="1"/>
</dbReference>